<comment type="caution">
    <text evidence="5">The sequence shown here is derived from an EMBL/GenBank/DDBJ whole genome shotgun (WGS) entry which is preliminary data.</text>
</comment>
<accession>A0AAN8VW30</accession>
<evidence type="ECO:0000256" key="2">
    <source>
        <dbReference type="ARBA" id="ARBA00022692"/>
    </source>
</evidence>
<evidence type="ECO:0000313" key="6">
    <source>
        <dbReference type="Proteomes" id="UP001370490"/>
    </source>
</evidence>
<evidence type="ECO:0000256" key="3">
    <source>
        <dbReference type="ARBA" id="ARBA00022989"/>
    </source>
</evidence>
<dbReference type="GO" id="GO:0042721">
    <property type="term" value="C:TIM22 mitochondrial import inner membrane insertion complex"/>
    <property type="evidence" value="ECO:0007669"/>
    <property type="project" value="InterPro"/>
</dbReference>
<dbReference type="PANTHER" id="PTHR14110:SF5">
    <property type="entry name" value="OUTER ENVELOPE PORE PROTEIN 16-4, CHLOROPLASTIC"/>
    <property type="match status" value="1"/>
</dbReference>
<dbReference type="AlphaFoldDB" id="A0AAN8VW30"/>
<keyword evidence="3" id="KW-1133">Transmembrane helix</keyword>
<keyword evidence="2" id="KW-0812">Transmembrane</keyword>
<keyword evidence="4" id="KW-0472">Membrane</keyword>
<sequence>MEEPLDFVYDIPCSSVAVDSILRLGTAGAIWGSCIGPYNANNQGLKGVARASYVAKSVGRYGFHCGLFAGMFAFTRCAIRKYRRENDWVNGSVAGALAGAAIAVRTRSLRQVIEMAALLSIFGAAVDYTKLL</sequence>
<dbReference type="Pfam" id="PF02466">
    <property type="entry name" value="Tim17"/>
    <property type="match status" value="1"/>
</dbReference>
<evidence type="ECO:0000256" key="4">
    <source>
        <dbReference type="ARBA" id="ARBA00023136"/>
    </source>
</evidence>
<dbReference type="PANTHER" id="PTHR14110">
    <property type="entry name" value="MITOCHONDRIAL IMPORT INNER MEMBRANE TRANSLOCASE SUBUNIT TIM22"/>
    <property type="match status" value="1"/>
</dbReference>
<name>A0AAN8VW30_9MAGN</name>
<reference evidence="5 6" key="1">
    <citation type="submission" date="2023-12" db="EMBL/GenBank/DDBJ databases">
        <title>A high-quality genome assembly for Dillenia turbinata (Dilleniales).</title>
        <authorList>
            <person name="Chanderbali A."/>
        </authorList>
    </citation>
    <scope>NUCLEOTIDE SEQUENCE [LARGE SCALE GENOMIC DNA]</scope>
    <source>
        <strain evidence="5">LSX21</strain>
        <tissue evidence="5">Leaf</tissue>
    </source>
</reference>
<dbReference type="InterPro" id="IPR039175">
    <property type="entry name" value="TIM22"/>
</dbReference>
<evidence type="ECO:0008006" key="7">
    <source>
        <dbReference type="Google" id="ProtNLM"/>
    </source>
</evidence>
<evidence type="ECO:0000313" key="5">
    <source>
        <dbReference type="EMBL" id="KAK6941005.1"/>
    </source>
</evidence>
<dbReference type="GO" id="GO:0045039">
    <property type="term" value="P:protein insertion into mitochondrial inner membrane"/>
    <property type="evidence" value="ECO:0007669"/>
    <property type="project" value="InterPro"/>
</dbReference>
<gene>
    <name evidence="5" type="ORF">RJ641_030536</name>
</gene>
<organism evidence="5 6">
    <name type="scientific">Dillenia turbinata</name>
    <dbReference type="NCBI Taxonomy" id="194707"/>
    <lineage>
        <taxon>Eukaryota</taxon>
        <taxon>Viridiplantae</taxon>
        <taxon>Streptophyta</taxon>
        <taxon>Embryophyta</taxon>
        <taxon>Tracheophyta</taxon>
        <taxon>Spermatophyta</taxon>
        <taxon>Magnoliopsida</taxon>
        <taxon>eudicotyledons</taxon>
        <taxon>Gunneridae</taxon>
        <taxon>Pentapetalae</taxon>
        <taxon>Dilleniales</taxon>
        <taxon>Dilleniaceae</taxon>
        <taxon>Dillenia</taxon>
    </lineage>
</organism>
<dbReference type="Proteomes" id="UP001370490">
    <property type="component" value="Unassembled WGS sequence"/>
</dbReference>
<proteinExistence type="predicted"/>
<protein>
    <recommendedName>
        <fullName evidence="7">Mitochondrial import inner membrane translocase subunit TIM22</fullName>
    </recommendedName>
</protein>
<comment type="subcellular location">
    <subcellularLocation>
        <location evidence="1">Membrane</location>
        <topology evidence="1">Multi-pass membrane protein</topology>
    </subcellularLocation>
</comment>
<dbReference type="GO" id="GO:0030943">
    <property type="term" value="F:mitochondrion targeting sequence binding"/>
    <property type="evidence" value="ECO:0007669"/>
    <property type="project" value="TreeGrafter"/>
</dbReference>
<dbReference type="EMBL" id="JBAMMX010000005">
    <property type="protein sequence ID" value="KAK6941005.1"/>
    <property type="molecule type" value="Genomic_DNA"/>
</dbReference>
<keyword evidence="6" id="KW-1185">Reference proteome</keyword>
<dbReference type="GO" id="GO:0008320">
    <property type="term" value="F:protein transmembrane transporter activity"/>
    <property type="evidence" value="ECO:0007669"/>
    <property type="project" value="TreeGrafter"/>
</dbReference>
<evidence type="ECO:0000256" key="1">
    <source>
        <dbReference type="ARBA" id="ARBA00004141"/>
    </source>
</evidence>